<comment type="caution">
    <text evidence="3">The sequence shown here is derived from an EMBL/GenBank/DDBJ whole genome shotgun (WGS) entry which is preliminary data.</text>
</comment>
<gene>
    <name evidence="3" type="ORF">GOP47_0018519</name>
    <name evidence="4" type="ORF">GOP47_0019240</name>
</gene>
<evidence type="ECO:0000313" key="4">
    <source>
        <dbReference type="EMBL" id="KAI5066616.1"/>
    </source>
</evidence>
<feature type="compositionally biased region" description="Basic and acidic residues" evidence="2">
    <location>
        <begin position="387"/>
        <end position="402"/>
    </location>
</feature>
<feature type="compositionally biased region" description="Low complexity" evidence="2">
    <location>
        <begin position="359"/>
        <end position="368"/>
    </location>
</feature>
<feature type="compositionally biased region" description="Basic and acidic residues" evidence="2">
    <location>
        <begin position="482"/>
        <end position="493"/>
    </location>
</feature>
<dbReference type="FunFam" id="1.10.287.110:FF:000009">
    <property type="entry name" value="Auxilin-related protein 1"/>
    <property type="match status" value="1"/>
</dbReference>
<dbReference type="GO" id="GO:0031982">
    <property type="term" value="C:vesicle"/>
    <property type="evidence" value="ECO:0007669"/>
    <property type="project" value="TreeGrafter"/>
</dbReference>
<evidence type="ECO:0000313" key="3">
    <source>
        <dbReference type="EMBL" id="KAI5065895.1"/>
    </source>
</evidence>
<feature type="compositionally biased region" description="Basic and acidic residues" evidence="2">
    <location>
        <begin position="568"/>
        <end position="661"/>
    </location>
</feature>
<dbReference type="Gene3D" id="1.10.287.110">
    <property type="entry name" value="DnaJ domain"/>
    <property type="match status" value="1"/>
</dbReference>
<feature type="region of interest" description="Disordered" evidence="2">
    <location>
        <begin position="762"/>
        <end position="972"/>
    </location>
</feature>
<feature type="compositionally biased region" description="Low complexity" evidence="2">
    <location>
        <begin position="554"/>
        <end position="567"/>
    </location>
</feature>
<dbReference type="OrthoDB" id="1717591at2759"/>
<evidence type="ECO:0000256" key="2">
    <source>
        <dbReference type="SAM" id="MobiDB-lite"/>
    </source>
</evidence>
<feature type="compositionally biased region" description="Basic and acidic residues" evidence="2">
    <location>
        <begin position="422"/>
        <end position="436"/>
    </location>
</feature>
<protein>
    <submittedName>
        <fullName evidence="3">Uncharacterized protein</fullName>
    </submittedName>
</protein>
<name>A0A9D4UDP8_ADICA</name>
<dbReference type="CDD" id="cd06257">
    <property type="entry name" value="DnaJ"/>
    <property type="match status" value="1"/>
</dbReference>
<feature type="compositionally biased region" description="Low complexity" evidence="2">
    <location>
        <begin position="509"/>
        <end position="520"/>
    </location>
</feature>
<evidence type="ECO:0000256" key="1">
    <source>
        <dbReference type="ARBA" id="ARBA00023054"/>
    </source>
</evidence>
<feature type="compositionally biased region" description="Low complexity" evidence="2">
    <location>
        <begin position="850"/>
        <end position="869"/>
    </location>
</feature>
<feature type="region of interest" description="Disordered" evidence="2">
    <location>
        <begin position="694"/>
        <end position="717"/>
    </location>
</feature>
<feature type="compositionally biased region" description="Basic and acidic residues" evidence="2">
    <location>
        <begin position="939"/>
        <end position="972"/>
    </location>
</feature>
<feature type="region of interest" description="Disordered" evidence="2">
    <location>
        <begin position="1"/>
        <end position="70"/>
    </location>
</feature>
<feature type="compositionally biased region" description="Low complexity" evidence="2">
    <location>
        <begin position="57"/>
        <end position="67"/>
    </location>
</feature>
<dbReference type="EMBL" id="JABFUD020000018">
    <property type="protein sequence ID" value="KAI5066616.1"/>
    <property type="molecule type" value="Genomic_DNA"/>
</dbReference>
<dbReference type="AlphaFoldDB" id="A0A9D4UDP8"/>
<evidence type="ECO:0000313" key="5">
    <source>
        <dbReference type="Proteomes" id="UP000886520"/>
    </source>
</evidence>
<dbReference type="InterPro" id="IPR001623">
    <property type="entry name" value="DnaJ_domain"/>
</dbReference>
<dbReference type="GO" id="GO:0030276">
    <property type="term" value="F:clathrin binding"/>
    <property type="evidence" value="ECO:0007669"/>
    <property type="project" value="TreeGrafter"/>
</dbReference>
<dbReference type="PANTHER" id="PTHR23172:SF19">
    <property type="entry name" value="J DOMAIN-CONTAINING PROTEIN"/>
    <property type="match status" value="1"/>
</dbReference>
<dbReference type="InterPro" id="IPR036869">
    <property type="entry name" value="J_dom_sf"/>
</dbReference>
<feature type="compositionally biased region" description="Low complexity" evidence="2">
    <location>
        <begin position="124"/>
        <end position="135"/>
    </location>
</feature>
<feature type="compositionally biased region" description="Polar residues" evidence="2">
    <location>
        <begin position="870"/>
        <end position="894"/>
    </location>
</feature>
<keyword evidence="1" id="KW-0175">Coiled coil</keyword>
<feature type="compositionally biased region" description="Low complexity" evidence="2">
    <location>
        <begin position="290"/>
        <end position="303"/>
    </location>
</feature>
<keyword evidence="5" id="KW-1185">Reference proteome</keyword>
<feature type="region of interest" description="Disordered" evidence="2">
    <location>
        <begin position="89"/>
        <end position="160"/>
    </location>
</feature>
<dbReference type="SUPFAM" id="SSF46565">
    <property type="entry name" value="Chaperone J-domain"/>
    <property type="match status" value="1"/>
</dbReference>
<dbReference type="GO" id="GO:0072583">
    <property type="term" value="P:clathrin-dependent endocytosis"/>
    <property type="evidence" value="ECO:0007669"/>
    <property type="project" value="TreeGrafter"/>
</dbReference>
<proteinExistence type="predicted"/>
<sequence length="1071" mass="117596">MDDFANILQRDYGLKPQGKSAPMTSVKPSGPSPFSSSSPASTPASIQRTSSVPKPKNGSNRNSRSSNPILGESLDEEFFFGSSNGFPAPRSTYGSAPSDMPAMYDDVFGGPPKFAAPSYPPMPSSSAQQNSSSQSYDDIFRMPVKPSSTTSSSSNKGSSFPVFDAPLYDDDIFGGVPGIRSTGVVYEDVFSGGSTVGTSPSVLEDLLGVSETRERTSGFQQPIFDSSAPLSGLSTFDDLLPGFEPLKPRPAGVEKPSENSYTGPEKNSFGMSPNDPFEVIHVDDPFNVPQSAGQASFSQFSDSEPMRGPAQSSGSHRRQYSNGDQSDSIDGSGNSSPHLFKTQSPSRETMHSSKSRNQTTSSPPSHTTVVEEDSVNRHQSRSNGMNEHIRDSSSPKPPERSEAPSFHSPIRRGRQVYDDVEEPVRLPKVAESRQADEYWISVEDVKLVTEPTAGPPPSRRPPLPGSKHGHTSRRAAGLRGESSFKESSSRHESPQSGKLSSSRGASEFSNRSTATNNASNPYDELEQFASGVSRARKETKMDMSAPTLNEEMMEGSAAASASAMAMKEAMERARSKLRERGKEERESGLRAEETLEDHKEAKDDGEEKLREAEERQRAREKEEREMEAKALHEREEREKRRREREKEREIEREREREREREKDRIAFERAAVERANAEARERLAAEARQRAAAERAAAEAREQAAATEARERAAVEKVTAEARERAAAEARERVAAEARERAAAEAREKAAAERAAVDRAAAEARERAAAEARERVSAERAASEARARAERAFVERVNAEARERAAEKAAAEAREKAAAERAASEARERAAAERAAAAREQQRRSENDFEAFFASSARPASAPRQRSPATGTSDGRQSSKGFSTEGSQRTSTAAPSARKATPTSSTDDWTSLFGPAVPAAGEFQEVEGESAERRRARLDRHQRTAERAAKALDQKNQRDLQSQREQAERHRAGEMLDAEIKRWAAGKEGNLRALLSTLHYVLWPECGWQAVSLTDVITAAAVKKVYRKATLCVHPDKVQQKGATIQQKYIAEKVFDLLKEAWNKFNSEELF</sequence>
<dbReference type="PANTHER" id="PTHR23172">
    <property type="entry name" value="AUXILIN/CYCLIN G-ASSOCIATED KINASE-RELATED"/>
    <property type="match status" value="1"/>
</dbReference>
<feature type="compositionally biased region" description="Polar residues" evidence="2">
    <location>
        <begin position="310"/>
        <end position="347"/>
    </location>
</feature>
<feature type="compositionally biased region" description="Low complexity" evidence="2">
    <location>
        <begin position="28"/>
        <end position="45"/>
    </location>
</feature>
<feature type="compositionally biased region" description="Pro residues" evidence="2">
    <location>
        <begin position="453"/>
        <end position="464"/>
    </location>
</feature>
<feature type="compositionally biased region" description="Low complexity" evidence="2">
    <location>
        <begin position="147"/>
        <end position="159"/>
    </location>
</feature>
<dbReference type="GO" id="GO:0005737">
    <property type="term" value="C:cytoplasm"/>
    <property type="evidence" value="ECO:0007669"/>
    <property type="project" value="TreeGrafter"/>
</dbReference>
<feature type="compositionally biased region" description="Basic and acidic residues" evidence="2">
    <location>
        <begin position="762"/>
        <end position="847"/>
    </location>
</feature>
<dbReference type="GO" id="GO:0072318">
    <property type="term" value="P:clathrin coat disassembly"/>
    <property type="evidence" value="ECO:0007669"/>
    <property type="project" value="TreeGrafter"/>
</dbReference>
<organism evidence="3 5">
    <name type="scientific">Adiantum capillus-veneris</name>
    <name type="common">Maidenhair fern</name>
    <dbReference type="NCBI Taxonomy" id="13818"/>
    <lineage>
        <taxon>Eukaryota</taxon>
        <taxon>Viridiplantae</taxon>
        <taxon>Streptophyta</taxon>
        <taxon>Embryophyta</taxon>
        <taxon>Tracheophyta</taxon>
        <taxon>Polypodiopsida</taxon>
        <taxon>Polypodiidae</taxon>
        <taxon>Polypodiales</taxon>
        <taxon>Pteridineae</taxon>
        <taxon>Pteridaceae</taxon>
        <taxon>Vittarioideae</taxon>
        <taxon>Adiantum</taxon>
    </lineage>
</organism>
<accession>A0A9D4UDP8</accession>
<dbReference type="EMBL" id="JABFUD020000018">
    <property type="protein sequence ID" value="KAI5065895.1"/>
    <property type="molecule type" value="Genomic_DNA"/>
</dbReference>
<dbReference type="Proteomes" id="UP000886520">
    <property type="component" value="Chromosome 18"/>
</dbReference>
<feature type="compositionally biased region" description="Polar residues" evidence="2">
    <location>
        <begin position="494"/>
        <end position="508"/>
    </location>
</feature>
<reference evidence="3" key="1">
    <citation type="submission" date="2021-01" db="EMBL/GenBank/DDBJ databases">
        <title>Adiantum capillus-veneris genome.</title>
        <authorList>
            <person name="Fang Y."/>
            <person name="Liao Q."/>
        </authorList>
    </citation>
    <scope>NUCLEOTIDE SEQUENCE</scope>
    <source>
        <strain evidence="3">H3</strain>
        <tissue evidence="3">Leaf</tissue>
    </source>
</reference>
<feature type="region of interest" description="Disordered" evidence="2">
    <location>
        <begin position="242"/>
        <end position="661"/>
    </location>
</feature>